<reference evidence="1 2" key="1">
    <citation type="submission" date="2020-02" db="EMBL/GenBank/DDBJ databases">
        <title>Characterization of vanA genotype vancomycin-resistant Enterococcus saigonensis VE80.</title>
        <authorList>
            <person name="Harada T."/>
            <person name="Motooka D."/>
            <person name="Nakamura S."/>
            <person name="Yamamoto Y."/>
            <person name="Kawahara R."/>
            <person name="Kawatsu K."/>
        </authorList>
    </citation>
    <scope>NUCLEOTIDE SEQUENCE [LARGE SCALE GENOMIC DNA]</scope>
    <source>
        <strain evidence="1 2">VE80</strain>
    </source>
</reference>
<keyword evidence="2" id="KW-1185">Reference proteome</keyword>
<dbReference type="Proteomes" id="UP000502998">
    <property type="component" value="Chromosome"/>
</dbReference>
<dbReference type="Gene3D" id="3.40.50.1820">
    <property type="entry name" value="alpha/beta hydrolase"/>
    <property type="match status" value="1"/>
</dbReference>
<sequence length="275" mass="30716">MVNKWLKGVLWLGLLGFLLNTFHLSAKAENNQATMTLKNEALVMVPGTGATVDRFDKLIAQLQKKAAVEVLKITVQTDGQLTIKGELSQKDIRPIIVIGFADSSEETVPQQAIWFQKAMEYVQHCYGVEKYSFLGHSNGGLVLTEYLEYVHLTVDPQPTKILFLGTPFNDVGWKYNEMATSLTKVKARSAILQRYLSKKQRLLKEINVISIAGNVTKGNSDGVVPVTSLLAGRLIYGESQSYEEFVVAENAKHSQLVIHPTVVNFVQDFLWSEKK</sequence>
<dbReference type="EMBL" id="AP022822">
    <property type="protein sequence ID" value="BCA85268.1"/>
    <property type="molecule type" value="Genomic_DNA"/>
</dbReference>
<keyword evidence="1" id="KW-0012">Acyltransferase</keyword>
<dbReference type="RefSeq" id="WP_173102565.1">
    <property type="nucleotide sequence ID" value="NZ_AP022822.1"/>
</dbReference>
<dbReference type="KEGG" id="esg:EsVE80_07910"/>
<dbReference type="InterPro" id="IPR029058">
    <property type="entry name" value="AB_hydrolase_fold"/>
</dbReference>
<name>A0A679I6R3_9ENTE</name>
<dbReference type="Pfam" id="PF06028">
    <property type="entry name" value="DUF915"/>
    <property type="match status" value="1"/>
</dbReference>
<evidence type="ECO:0000313" key="2">
    <source>
        <dbReference type="Proteomes" id="UP000502998"/>
    </source>
</evidence>
<dbReference type="AlphaFoldDB" id="A0A679I6R3"/>
<protein>
    <submittedName>
        <fullName evidence="1">Acyltransferase</fullName>
    </submittedName>
</protein>
<evidence type="ECO:0000313" key="1">
    <source>
        <dbReference type="EMBL" id="BCA85268.1"/>
    </source>
</evidence>
<organism evidence="1 2">
    <name type="scientific">Enterococcus saigonensis</name>
    <dbReference type="NCBI Taxonomy" id="1805431"/>
    <lineage>
        <taxon>Bacteria</taxon>
        <taxon>Bacillati</taxon>
        <taxon>Bacillota</taxon>
        <taxon>Bacilli</taxon>
        <taxon>Lactobacillales</taxon>
        <taxon>Enterococcaceae</taxon>
        <taxon>Enterococcus</taxon>
    </lineage>
</organism>
<proteinExistence type="predicted"/>
<dbReference type="SUPFAM" id="SSF53474">
    <property type="entry name" value="alpha/beta-Hydrolases"/>
    <property type="match status" value="1"/>
</dbReference>
<accession>A0A679I6R3</accession>
<dbReference type="GO" id="GO:0016746">
    <property type="term" value="F:acyltransferase activity"/>
    <property type="evidence" value="ECO:0007669"/>
    <property type="project" value="UniProtKB-KW"/>
</dbReference>
<gene>
    <name evidence="1" type="ORF">EsVE80_07910</name>
</gene>
<keyword evidence="1" id="KW-0808">Transferase</keyword>
<dbReference type="InterPro" id="IPR010315">
    <property type="entry name" value="DUF915_hydro-like"/>
</dbReference>